<gene>
    <name evidence="1" type="ORF">K469DRAFT_691049</name>
</gene>
<name>A0A6A6EMQ8_9PEZI</name>
<keyword evidence="2" id="KW-1185">Reference proteome</keyword>
<dbReference type="EMBL" id="ML994613">
    <property type="protein sequence ID" value="KAF2193477.1"/>
    <property type="molecule type" value="Genomic_DNA"/>
</dbReference>
<evidence type="ECO:0000313" key="2">
    <source>
        <dbReference type="Proteomes" id="UP000800200"/>
    </source>
</evidence>
<evidence type="ECO:0000313" key="1">
    <source>
        <dbReference type="EMBL" id="KAF2193477.1"/>
    </source>
</evidence>
<accession>A0A6A6EMQ8</accession>
<dbReference type="Proteomes" id="UP000800200">
    <property type="component" value="Unassembled WGS sequence"/>
</dbReference>
<proteinExistence type="predicted"/>
<dbReference type="AlphaFoldDB" id="A0A6A6EMQ8"/>
<organism evidence="1 2">
    <name type="scientific">Zopfia rhizophila CBS 207.26</name>
    <dbReference type="NCBI Taxonomy" id="1314779"/>
    <lineage>
        <taxon>Eukaryota</taxon>
        <taxon>Fungi</taxon>
        <taxon>Dikarya</taxon>
        <taxon>Ascomycota</taxon>
        <taxon>Pezizomycotina</taxon>
        <taxon>Dothideomycetes</taxon>
        <taxon>Dothideomycetes incertae sedis</taxon>
        <taxon>Zopfiaceae</taxon>
        <taxon>Zopfia</taxon>
    </lineage>
</organism>
<sequence>MDSSRALQCLAWLDCERILTPGQRCNMIKFAARRSSQNAKSIGGDGLEVTKILPASHRTNTNLVVCSKLLKSCPTDYVIKDQIRHQANPQHAHGPWPDSRTTDFVLQDNNHKPSDGAWILADRKSVRAFFQPAQLPSWNCLVIEKDNLDTIRGGRDAVLELLEFFRNTLISYGMQAGPVQPPRLATVTTGLPQGRDVDAVKDIINKALKTFPKKQQFPFVLLPNHNALLYDCMGDICDVGHEIPCVCNIRQKFSKKTG</sequence>
<protein>
    <recommendedName>
        <fullName evidence="3">Piwi domain-containing protein</fullName>
    </recommendedName>
</protein>
<dbReference type="Gene3D" id="3.40.50.2300">
    <property type="match status" value="1"/>
</dbReference>
<reference evidence="1" key="1">
    <citation type="journal article" date="2020" name="Stud. Mycol.">
        <title>101 Dothideomycetes genomes: a test case for predicting lifestyles and emergence of pathogens.</title>
        <authorList>
            <person name="Haridas S."/>
            <person name="Albert R."/>
            <person name="Binder M."/>
            <person name="Bloem J."/>
            <person name="Labutti K."/>
            <person name="Salamov A."/>
            <person name="Andreopoulos B."/>
            <person name="Baker S."/>
            <person name="Barry K."/>
            <person name="Bills G."/>
            <person name="Bluhm B."/>
            <person name="Cannon C."/>
            <person name="Castanera R."/>
            <person name="Culley D."/>
            <person name="Daum C."/>
            <person name="Ezra D."/>
            <person name="Gonzalez J."/>
            <person name="Henrissat B."/>
            <person name="Kuo A."/>
            <person name="Liang C."/>
            <person name="Lipzen A."/>
            <person name="Lutzoni F."/>
            <person name="Magnuson J."/>
            <person name="Mondo S."/>
            <person name="Nolan M."/>
            <person name="Ohm R."/>
            <person name="Pangilinan J."/>
            <person name="Park H.-J."/>
            <person name="Ramirez L."/>
            <person name="Alfaro M."/>
            <person name="Sun H."/>
            <person name="Tritt A."/>
            <person name="Yoshinaga Y."/>
            <person name="Zwiers L.-H."/>
            <person name="Turgeon B."/>
            <person name="Goodwin S."/>
            <person name="Spatafora J."/>
            <person name="Crous P."/>
            <person name="Grigoriev I."/>
        </authorList>
    </citation>
    <scope>NUCLEOTIDE SEQUENCE</scope>
    <source>
        <strain evidence="1">CBS 207.26</strain>
    </source>
</reference>
<evidence type="ECO:0008006" key="3">
    <source>
        <dbReference type="Google" id="ProtNLM"/>
    </source>
</evidence>
<dbReference type="OrthoDB" id="10252740at2759"/>